<accession>A0A1D6IDH7</accession>
<dbReference type="ExpressionAtlas" id="A0A1D6IDH7">
    <property type="expression patterns" value="baseline and differential"/>
</dbReference>
<proteinExistence type="predicted"/>
<dbReference type="AlphaFoldDB" id="A0A1D6IDH7"/>
<name>A0A1D6IDH7_MAIZE</name>
<protein>
    <submittedName>
        <fullName evidence="1">Uncharacterized protein</fullName>
    </submittedName>
</protein>
<organism evidence="1">
    <name type="scientific">Zea mays</name>
    <name type="common">Maize</name>
    <dbReference type="NCBI Taxonomy" id="4577"/>
    <lineage>
        <taxon>Eukaryota</taxon>
        <taxon>Viridiplantae</taxon>
        <taxon>Streptophyta</taxon>
        <taxon>Embryophyta</taxon>
        <taxon>Tracheophyta</taxon>
        <taxon>Spermatophyta</taxon>
        <taxon>Magnoliopsida</taxon>
        <taxon>Liliopsida</taxon>
        <taxon>Poales</taxon>
        <taxon>Poaceae</taxon>
        <taxon>PACMAD clade</taxon>
        <taxon>Panicoideae</taxon>
        <taxon>Andropogonodae</taxon>
        <taxon>Andropogoneae</taxon>
        <taxon>Tripsacinae</taxon>
        <taxon>Zea</taxon>
    </lineage>
</organism>
<dbReference type="EMBL" id="CM007650">
    <property type="protein sequence ID" value="ONM57878.1"/>
    <property type="molecule type" value="Genomic_DNA"/>
</dbReference>
<reference evidence="1" key="1">
    <citation type="submission" date="2015-12" db="EMBL/GenBank/DDBJ databases">
        <title>Update maize B73 reference genome by single molecule sequencing technologies.</title>
        <authorList>
            <consortium name="Maize Genome Sequencing Project"/>
            <person name="Ware D."/>
        </authorList>
    </citation>
    <scope>NUCLEOTIDE SEQUENCE [LARGE SCALE GENOMIC DNA]</scope>
    <source>
        <tissue evidence="1">Seedling</tissue>
    </source>
</reference>
<evidence type="ECO:0000313" key="1">
    <source>
        <dbReference type="EMBL" id="ONM57878.1"/>
    </source>
</evidence>
<gene>
    <name evidence="1" type="ORF">ZEAMMB73_Zm00001d021648</name>
</gene>
<sequence>MSWMILEHICHLLKLQEKQVWVCDRFLHLREMEFHSFNLFPGTQLNLQLACSGRSVSKRVLLTMGIRHEPHPCHRLGKGTVIFMVT</sequence>